<evidence type="ECO:0000313" key="9">
    <source>
        <dbReference type="EMBL" id="CAD8325743.1"/>
    </source>
</evidence>
<dbReference type="PROSITE" id="PS50918">
    <property type="entry name" value="WWE"/>
    <property type="match status" value="1"/>
</dbReference>
<protein>
    <recommendedName>
        <fullName evidence="1">NAD(+) ADP-ribosyltransferase</fullName>
        <ecNumber evidence="1">2.4.2.30</ecNumber>
    </recommendedName>
</protein>
<keyword evidence="2" id="KW-0328">Glycosyltransferase</keyword>
<dbReference type="InterPro" id="IPR036930">
    <property type="entry name" value="WGR_dom_sf"/>
</dbReference>
<evidence type="ECO:0000256" key="4">
    <source>
        <dbReference type="ARBA" id="ARBA00023027"/>
    </source>
</evidence>
<evidence type="ECO:0000256" key="6">
    <source>
        <dbReference type="SAM" id="MobiDB-lite"/>
    </source>
</evidence>
<dbReference type="SUPFAM" id="SSF117839">
    <property type="entry name" value="WWE domain"/>
    <property type="match status" value="1"/>
</dbReference>
<dbReference type="PROSITE" id="PS51977">
    <property type="entry name" value="WGR"/>
    <property type="match status" value="1"/>
</dbReference>
<dbReference type="Pfam" id="PF05406">
    <property type="entry name" value="WGR"/>
    <property type="match status" value="1"/>
</dbReference>
<dbReference type="PANTHER" id="PTHR10459">
    <property type="entry name" value="DNA LIGASE"/>
    <property type="match status" value="1"/>
</dbReference>
<comment type="catalytic activity">
    <reaction evidence="5">
        <text>NAD(+) + (ADP-D-ribosyl)n-acceptor = nicotinamide + (ADP-D-ribosyl)n+1-acceptor + H(+).</text>
        <dbReference type="EC" id="2.4.2.30"/>
    </reaction>
</comment>
<gene>
    <name evidence="9" type="ORF">TDUB1175_LOCUS24163</name>
</gene>
<dbReference type="Pfam" id="PF02825">
    <property type="entry name" value="WWE"/>
    <property type="match status" value="1"/>
</dbReference>
<dbReference type="InterPro" id="IPR050800">
    <property type="entry name" value="ARTD/PARP"/>
</dbReference>
<dbReference type="SUPFAM" id="SSF142921">
    <property type="entry name" value="WGR domain-like"/>
    <property type="match status" value="1"/>
</dbReference>
<feature type="region of interest" description="Disordered" evidence="6">
    <location>
        <begin position="1"/>
        <end position="79"/>
    </location>
</feature>
<feature type="compositionally biased region" description="Basic residues" evidence="6">
    <location>
        <begin position="38"/>
        <end position="53"/>
    </location>
</feature>
<dbReference type="PANTHER" id="PTHR10459:SF60">
    <property type="entry name" value="POLY [ADP-RIBOSE] POLYMERASE 2"/>
    <property type="match status" value="1"/>
</dbReference>
<dbReference type="Gene3D" id="2.20.140.10">
    <property type="entry name" value="WGR domain"/>
    <property type="match status" value="1"/>
</dbReference>
<name>A0A7R9WK21_9STRA</name>
<dbReference type="GO" id="GO:0005730">
    <property type="term" value="C:nucleolus"/>
    <property type="evidence" value="ECO:0007669"/>
    <property type="project" value="TreeGrafter"/>
</dbReference>
<evidence type="ECO:0000256" key="3">
    <source>
        <dbReference type="ARBA" id="ARBA00022679"/>
    </source>
</evidence>
<feature type="domain" description="WGR" evidence="8">
    <location>
        <begin position="93"/>
        <end position="199"/>
    </location>
</feature>
<evidence type="ECO:0000256" key="1">
    <source>
        <dbReference type="ARBA" id="ARBA00012020"/>
    </source>
</evidence>
<sequence>MTIRRSVRLVEKARKVPRRSARLAEKARRAAAAEAAAARRKHSKKRRGRKARPIPRTLPAKKGGKGGTGPKYSVSSDASAMGVVDPESNIRGTIEVLDGSPCDVMLVRVDPEKNMDKFFVLQLIKRAEGGYAVFTRWGRTGTSGQGLGKSYDTRDDAVRCFKEKFQEKVGLVWEDRADRTVGDKYRFIQQNFEEKRGGYTSAKWQYWVDDGVDGKATGWYDYTPDGSVMVERLFHENSINPRLTNRLVDSGFFSYDVDLSNMTQTNAKHANRKARKIRRYVMSA</sequence>
<keyword evidence="4" id="KW-0520">NAD</keyword>
<dbReference type="GO" id="GO:0003950">
    <property type="term" value="F:NAD+ poly-ADP-ribosyltransferase activity"/>
    <property type="evidence" value="ECO:0007669"/>
    <property type="project" value="UniProtKB-EC"/>
</dbReference>
<dbReference type="InterPro" id="IPR008893">
    <property type="entry name" value="WGR_domain"/>
</dbReference>
<dbReference type="AlphaFoldDB" id="A0A7R9WK21"/>
<dbReference type="GO" id="GO:0070212">
    <property type="term" value="P:protein poly-ADP-ribosylation"/>
    <property type="evidence" value="ECO:0007669"/>
    <property type="project" value="TreeGrafter"/>
</dbReference>
<dbReference type="InterPro" id="IPR037197">
    <property type="entry name" value="WWE_dom_sf"/>
</dbReference>
<dbReference type="EMBL" id="HBED01048004">
    <property type="protein sequence ID" value="CAD8325743.1"/>
    <property type="molecule type" value="Transcribed_RNA"/>
</dbReference>
<dbReference type="GO" id="GO:0006302">
    <property type="term" value="P:double-strand break repair"/>
    <property type="evidence" value="ECO:0007669"/>
    <property type="project" value="TreeGrafter"/>
</dbReference>
<dbReference type="EC" id="2.4.2.30" evidence="1"/>
<keyword evidence="3" id="KW-0808">Transferase</keyword>
<organism evidence="9">
    <name type="scientific">Pseudictyota dubia</name>
    <dbReference type="NCBI Taxonomy" id="2749911"/>
    <lineage>
        <taxon>Eukaryota</taxon>
        <taxon>Sar</taxon>
        <taxon>Stramenopiles</taxon>
        <taxon>Ochrophyta</taxon>
        <taxon>Bacillariophyta</taxon>
        <taxon>Mediophyceae</taxon>
        <taxon>Biddulphiophycidae</taxon>
        <taxon>Eupodiscales</taxon>
        <taxon>Odontellaceae</taxon>
        <taxon>Pseudictyota</taxon>
    </lineage>
</organism>
<dbReference type="GO" id="GO:1990404">
    <property type="term" value="F:NAD+-protein mono-ADP-ribosyltransferase activity"/>
    <property type="evidence" value="ECO:0007669"/>
    <property type="project" value="TreeGrafter"/>
</dbReference>
<reference evidence="9" key="1">
    <citation type="submission" date="2021-01" db="EMBL/GenBank/DDBJ databases">
        <authorList>
            <person name="Corre E."/>
            <person name="Pelletier E."/>
            <person name="Niang G."/>
            <person name="Scheremetjew M."/>
            <person name="Finn R."/>
            <person name="Kale V."/>
            <person name="Holt S."/>
            <person name="Cochrane G."/>
            <person name="Meng A."/>
            <person name="Brown T."/>
            <person name="Cohen L."/>
        </authorList>
    </citation>
    <scope>NUCLEOTIDE SEQUENCE</scope>
    <source>
        <strain evidence="9">CCMP147</strain>
    </source>
</reference>
<dbReference type="InterPro" id="IPR004170">
    <property type="entry name" value="WWE_dom"/>
</dbReference>
<evidence type="ECO:0000256" key="2">
    <source>
        <dbReference type="ARBA" id="ARBA00022676"/>
    </source>
</evidence>
<proteinExistence type="predicted"/>
<evidence type="ECO:0000259" key="8">
    <source>
        <dbReference type="PROSITE" id="PS51977"/>
    </source>
</evidence>
<dbReference type="SMART" id="SM00773">
    <property type="entry name" value="WGR"/>
    <property type="match status" value="1"/>
</dbReference>
<evidence type="ECO:0000256" key="5">
    <source>
        <dbReference type="ARBA" id="ARBA00033987"/>
    </source>
</evidence>
<dbReference type="CDD" id="cd07997">
    <property type="entry name" value="WGR_PARP"/>
    <property type="match status" value="1"/>
</dbReference>
<accession>A0A7R9WK21</accession>
<evidence type="ECO:0000259" key="7">
    <source>
        <dbReference type="PROSITE" id="PS50918"/>
    </source>
</evidence>
<dbReference type="Gene3D" id="3.30.720.50">
    <property type="match status" value="1"/>
</dbReference>
<feature type="domain" description="WWE" evidence="7">
    <location>
        <begin position="190"/>
        <end position="279"/>
    </location>
</feature>